<comment type="similarity">
    <text evidence="2">Belongs to the FliJ family.</text>
</comment>
<dbReference type="Pfam" id="PF02050">
    <property type="entry name" value="FliJ"/>
    <property type="match status" value="1"/>
</dbReference>
<proteinExistence type="inferred from homology"/>
<evidence type="ECO:0000256" key="7">
    <source>
        <dbReference type="ARBA" id="ARBA00022795"/>
    </source>
</evidence>
<sequence length="144" mass="15236">MSAPFRLAGLLRLRRLTEDAAASWWGGAAAEHRATRARRDEMYGRAVAAPADADSVASLRAIAVARSSTVALLAQLDAATEAAADHERALREAWTAARTATAGLEKLEERHDARVAQEDLTADQAALDELAVTRHGRGTPGGTP</sequence>
<name>A0ABQ1PQJ6_9MICC</name>
<keyword evidence="8" id="KW-0653">Protein transport</keyword>
<reference evidence="12" key="1">
    <citation type="journal article" date="2019" name="Int. J. Syst. Evol. Microbiol.">
        <title>The Global Catalogue of Microorganisms (GCM) 10K type strain sequencing project: providing services to taxonomists for standard genome sequencing and annotation.</title>
        <authorList>
            <consortium name="The Broad Institute Genomics Platform"/>
            <consortium name="The Broad Institute Genome Sequencing Center for Infectious Disease"/>
            <person name="Wu L."/>
            <person name="Ma J."/>
        </authorList>
    </citation>
    <scope>NUCLEOTIDE SEQUENCE [LARGE SCALE GENOMIC DNA]</scope>
    <source>
        <strain evidence="12">CGMCC 1.15480</strain>
    </source>
</reference>
<evidence type="ECO:0000256" key="5">
    <source>
        <dbReference type="ARBA" id="ARBA00022475"/>
    </source>
</evidence>
<evidence type="ECO:0000256" key="2">
    <source>
        <dbReference type="ARBA" id="ARBA00010004"/>
    </source>
</evidence>
<keyword evidence="12" id="KW-1185">Reference proteome</keyword>
<organism evidence="11 12">
    <name type="scientific">Tersicoccus solisilvae</name>
    <dbReference type="NCBI Taxonomy" id="1882339"/>
    <lineage>
        <taxon>Bacteria</taxon>
        <taxon>Bacillati</taxon>
        <taxon>Actinomycetota</taxon>
        <taxon>Actinomycetes</taxon>
        <taxon>Micrococcales</taxon>
        <taxon>Micrococcaceae</taxon>
        <taxon>Tersicoccus</taxon>
    </lineage>
</organism>
<comment type="subcellular location">
    <subcellularLocation>
        <location evidence="1">Cell membrane</location>
        <topology evidence="1">Peripheral membrane protein</topology>
        <orientation evidence="1">Cytoplasmic side</orientation>
    </subcellularLocation>
</comment>
<keyword evidence="10" id="KW-1006">Bacterial flagellum protein export</keyword>
<dbReference type="EMBL" id="BMJI01000037">
    <property type="protein sequence ID" value="GGD01031.1"/>
    <property type="molecule type" value="Genomic_DNA"/>
</dbReference>
<evidence type="ECO:0000256" key="8">
    <source>
        <dbReference type="ARBA" id="ARBA00022927"/>
    </source>
</evidence>
<keyword evidence="7" id="KW-1005">Bacterial flagellum biogenesis</keyword>
<keyword evidence="4" id="KW-0813">Transport</keyword>
<evidence type="ECO:0000256" key="3">
    <source>
        <dbReference type="ARBA" id="ARBA00020392"/>
    </source>
</evidence>
<evidence type="ECO:0000313" key="12">
    <source>
        <dbReference type="Proteomes" id="UP000597761"/>
    </source>
</evidence>
<keyword evidence="5" id="KW-1003">Cell membrane</keyword>
<dbReference type="InterPro" id="IPR012823">
    <property type="entry name" value="Flagell_FliJ"/>
</dbReference>
<dbReference type="InterPro" id="IPR053716">
    <property type="entry name" value="Flag_assembly_chemotaxis_eff"/>
</dbReference>
<dbReference type="Gene3D" id="1.10.287.1700">
    <property type="match status" value="1"/>
</dbReference>
<evidence type="ECO:0000313" key="11">
    <source>
        <dbReference type="EMBL" id="GGD01031.1"/>
    </source>
</evidence>
<evidence type="ECO:0000256" key="4">
    <source>
        <dbReference type="ARBA" id="ARBA00022448"/>
    </source>
</evidence>
<comment type="caution">
    <text evidence="11">The sequence shown here is derived from an EMBL/GenBank/DDBJ whole genome shotgun (WGS) entry which is preliminary data.</text>
</comment>
<dbReference type="Proteomes" id="UP000597761">
    <property type="component" value="Unassembled WGS sequence"/>
</dbReference>
<protein>
    <recommendedName>
        <fullName evidence="3">Flagellar FliJ protein</fullName>
    </recommendedName>
</protein>
<keyword evidence="6" id="KW-0145">Chemotaxis</keyword>
<gene>
    <name evidence="11" type="ORF">GCM10011512_29910</name>
</gene>
<accession>A0ABQ1PQJ6</accession>
<evidence type="ECO:0000256" key="9">
    <source>
        <dbReference type="ARBA" id="ARBA00023136"/>
    </source>
</evidence>
<dbReference type="RefSeq" id="WP_188669242.1">
    <property type="nucleotide sequence ID" value="NZ_BMJI01000037.1"/>
</dbReference>
<evidence type="ECO:0000256" key="10">
    <source>
        <dbReference type="ARBA" id="ARBA00023225"/>
    </source>
</evidence>
<evidence type="ECO:0000256" key="6">
    <source>
        <dbReference type="ARBA" id="ARBA00022500"/>
    </source>
</evidence>
<keyword evidence="9" id="KW-0472">Membrane</keyword>
<evidence type="ECO:0000256" key="1">
    <source>
        <dbReference type="ARBA" id="ARBA00004413"/>
    </source>
</evidence>